<dbReference type="PANTHER" id="PTHR11458:SF0">
    <property type="entry name" value="DELTA-AMINOLEVULINIC ACID DEHYDRATASE"/>
    <property type="match status" value="1"/>
</dbReference>
<comment type="similarity">
    <text evidence="2 14">Belongs to the ALAD family.</text>
</comment>
<keyword evidence="12" id="KW-0460">Magnesium</keyword>
<evidence type="ECO:0000256" key="1">
    <source>
        <dbReference type="ARBA" id="ARBA00004694"/>
    </source>
</evidence>
<dbReference type="EC" id="4.2.1.24" evidence="3 13"/>
<evidence type="ECO:0000256" key="13">
    <source>
        <dbReference type="RuleBase" id="RU000515"/>
    </source>
</evidence>
<evidence type="ECO:0000256" key="10">
    <source>
        <dbReference type="PIRSR" id="PIRSR001415-2"/>
    </source>
</evidence>
<evidence type="ECO:0000313" key="15">
    <source>
        <dbReference type="EMBL" id="KTC86428.1"/>
    </source>
</evidence>
<feature type="binding site" evidence="10">
    <location>
        <position position="316"/>
    </location>
    <ligand>
        <name>5-aminolevulinate</name>
        <dbReference type="ChEBI" id="CHEBI:356416"/>
        <label>2</label>
    </ligand>
</feature>
<dbReference type="GO" id="GO:0005829">
    <property type="term" value="C:cytosol"/>
    <property type="evidence" value="ECO:0007669"/>
    <property type="project" value="TreeGrafter"/>
</dbReference>
<reference evidence="15 16" key="1">
    <citation type="submission" date="2015-11" db="EMBL/GenBank/DDBJ databases">
        <title>Genomic analysis of 38 Legionella species identifies large and diverse effector repertoires.</title>
        <authorList>
            <person name="Burstein D."/>
            <person name="Amaro F."/>
            <person name="Zusman T."/>
            <person name="Lifshitz Z."/>
            <person name="Cohen O."/>
            <person name="Gilbert J.A."/>
            <person name="Pupko T."/>
            <person name="Shuman H.A."/>
            <person name="Segal G."/>
        </authorList>
    </citation>
    <scope>NUCLEOTIDE SEQUENCE [LARGE SCALE GENOMIC DNA]</scope>
    <source>
        <strain evidence="15 16">ATCC 43878</strain>
    </source>
</reference>
<evidence type="ECO:0000256" key="6">
    <source>
        <dbReference type="ARBA" id="ARBA00023239"/>
    </source>
</evidence>
<gene>
    <name evidence="15" type="primary">hemB</name>
    <name evidence="15" type="ORF">Lbru_0369</name>
</gene>
<evidence type="ECO:0000313" key="16">
    <source>
        <dbReference type="Proteomes" id="UP000054742"/>
    </source>
</evidence>
<dbReference type="RefSeq" id="WP_058440480.1">
    <property type="nucleotide sequence ID" value="NZ_CAAAHU010000020.1"/>
</dbReference>
<proteinExistence type="inferred from homology"/>
<dbReference type="EMBL" id="LNXV01000004">
    <property type="protein sequence ID" value="KTC86428.1"/>
    <property type="molecule type" value="Genomic_DNA"/>
</dbReference>
<organism evidence="15 16">
    <name type="scientific">Legionella brunensis</name>
    <dbReference type="NCBI Taxonomy" id="29422"/>
    <lineage>
        <taxon>Bacteria</taxon>
        <taxon>Pseudomonadati</taxon>
        <taxon>Pseudomonadota</taxon>
        <taxon>Gammaproteobacteria</taxon>
        <taxon>Legionellales</taxon>
        <taxon>Legionellaceae</taxon>
        <taxon>Legionella</taxon>
    </lineage>
</organism>
<name>A0A0W0ST47_9GAMM</name>
<keyword evidence="6 13" id="KW-0456">Lyase</keyword>
<evidence type="ECO:0000256" key="2">
    <source>
        <dbReference type="ARBA" id="ARBA00008055"/>
    </source>
</evidence>
<feature type="binding site" evidence="11">
    <location>
        <position position="132"/>
    </location>
    <ligand>
        <name>Zn(2+)</name>
        <dbReference type="ChEBI" id="CHEBI:29105"/>
        <note>catalytic</note>
    </ligand>
</feature>
<evidence type="ECO:0000256" key="8">
    <source>
        <dbReference type="ARBA" id="ARBA00047651"/>
    </source>
</evidence>
<accession>A0A0W0ST47</accession>
<feature type="binding site" evidence="10">
    <location>
        <position position="219"/>
    </location>
    <ligand>
        <name>5-aminolevulinate</name>
        <dbReference type="ChEBI" id="CHEBI:356416"/>
        <label>1</label>
    </ligand>
</feature>
<dbReference type="InterPro" id="IPR030656">
    <property type="entry name" value="ALAD_AS"/>
</dbReference>
<dbReference type="PIRSF" id="PIRSF001415">
    <property type="entry name" value="Porphbilin_synth"/>
    <property type="match status" value="1"/>
</dbReference>
<evidence type="ECO:0000256" key="7">
    <source>
        <dbReference type="ARBA" id="ARBA00023244"/>
    </source>
</evidence>
<dbReference type="GO" id="GO:0008270">
    <property type="term" value="F:zinc ion binding"/>
    <property type="evidence" value="ECO:0007669"/>
    <property type="project" value="TreeGrafter"/>
</dbReference>
<keyword evidence="11" id="KW-0862">Zinc</keyword>
<dbReference type="SMART" id="SM01004">
    <property type="entry name" value="ALAD"/>
    <property type="match status" value="1"/>
</dbReference>
<feature type="binding site" evidence="11">
    <location>
        <position position="124"/>
    </location>
    <ligand>
        <name>Zn(2+)</name>
        <dbReference type="ChEBI" id="CHEBI:29105"/>
        <note>catalytic</note>
    </ligand>
</feature>
<dbReference type="GO" id="GO:0006782">
    <property type="term" value="P:protoporphyrinogen IX biosynthetic process"/>
    <property type="evidence" value="ECO:0007669"/>
    <property type="project" value="UniProtKB-UniPathway"/>
</dbReference>
<dbReference type="InterPro" id="IPR001731">
    <property type="entry name" value="ALAD"/>
</dbReference>
<evidence type="ECO:0000256" key="3">
    <source>
        <dbReference type="ARBA" id="ARBA00012053"/>
    </source>
</evidence>
<dbReference type="PANTHER" id="PTHR11458">
    <property type="entry name" value="DELTA-AMINOLEVULINIC ACID DEHYDRATASE"/>
    <property type="match status" value="1"/>
</dbReference>
<sequence>MTNYDLPLRLKRLRRTSTARLMLQETRLHAQQFIAPVFISEVLTDKQEIKSMPGQFQLSLECLPAEIDELSALGIPAVLLFGIPAHKDTEGSASLHSEGIIQQAIRKIRNINPDMLIITDVCFCEYTSHGHCGILKGKHIDNDKTLASLAQQAVSHAQAGADWVAPSSMTDGMVTAIRQALDEAGYINTAILSYAVKYSSSFYGPFREAAQGAPQFGDRKTYQMDPSNGNEAFREAALDVAEGADMLMVKPAMNYLDIIFRIKQQFPEIPLGAYQVSGEYSMLKNAAAQGLLNEEQAMVESLLAIRRAGADLIISYFAKDIARLLNKR</sequence>
<comment type="pathway">
    <text evidence="1">Porphyrin-containing compound metabolism; protoporphyrin-IX biosynthesis; coproporphyrinogen-III from 5-aminolevulinate: step 1/4.</text>
</comment>
<comment type="subunit">
    <text evidence="13">Homooctamer.</text>
</comment>
<protein>
    <recommendedName>
        <fullName evidence="4 13">Delta-aminolevulinic acid dehydratase</fullName>
        <ecNumber evidence="3 13">4.2.1.24</ecNumber>
    </recommendedName>
</protein>
<comment type="catalytic activity">
    <reaction evidence="8 13">
        <text>2 5-aminolevulinate = porphobilinogen + 2 H2O + H(+)</text>
        <dbReference type="Rhea" id="RHEA:24064"/>
        <dbReference type="ChEBI" id="CHEBI:15377"/>
        <dbReference type="ChEBI" id="CHEBI:15378"/>
        <dbReference type="ChEBI" id="CHEBI:58126"/>
        <dbReference type="ChEBI" id="CHEBI:356416"/>
        <dbReference type="EC" id="4.2.1.24"/>
    </reaction>
</comment>
<evidence type="ECO:0000256" key="4">
    <source>
        <dbReference type="ARBA" id="ARBA00020771"/>
    </source>
</evidence>
<dbReference type="SUPFAM" id="SSF51569">
    <property type="entry name" value="Aldolase"/>
    <property type="match status" value="1"/>
</dbReference>
<dbReference type="Pfam" id="PF00490">
    <property type="entry name" value="ALAD"/>
    <property type="match status" value="1"/>
</dbReference>
<dbReference type="GO" id="GO:0004655">
    <property type="term" value="F:porphobilinogen synthase activity"/>
    <property type="evidence" value="ECO:0007669"/>
    <property type="project" value="UniProtKB-EC"/>
</dbReference>
<dbReference type="PATRIC" id="fig|29422.6.peg.384"/>
<feature type="active site" description="Schiff-base intermediate with substrate" evidence="9">
    <location>
        <position position="250"/>
    </location>
</feature>
<evidence type="ECO:0000256" key="9">
    <source>
        <dbReference type="PIRSR" id="PIRSR001415-1"/>
    </source>
</evidence>
<keyword evidence="7 13" id="KW-0627">Porphyrin biosynthesis</keyword>
<evidence type="ECO:0000256" key="11">
    <source>
        <dbReference type="PIRSR" id="PIRSR001415-3"/>
    </source>
</evidence>
<keyword evidence="5" id="KW-0350">Heme biosynthesis</keyword>
<dbReference type="InterPro" id="IPR013785">
    <property type="entry name" value="Aldolase_TIM"/>
</dbReference>
<dbReference type="AlphaFoldDB" id="A0A0W0ST47"/>
<feature type="binding site" evidence="11">
    <location>
        <position position="122"/>
    </location>
    <ligand>
        <name>Zn(2+)</name>
        <dbReference type="ChEBI" id="CHEBI:29105"/>
        <note>catalytic</note>
    </ligand>
</feature>
<dbReference type="Proteomes" id="UP000054742">
    <property type="component" value="Unassembled WGS sequence"/>
</dbReference>
<evidence type="ECO:0000256" key="5">
    <source>
        <dbReference type="ARBA" id="ARBA00023133"/>
    </source>
</evidence>
<keyword evidence="16" id="KW-1185">Reference proteome</keyword>
<dbReference type="PROSITE" id="PS00169">
    <property type="entry name" value="D_ALA_DEHYDRATASE"/>
    <property type="match status" value="1"/>
</dbReference>
<dbReference type="NCBIfam" id="NF006762">
    <property type="entry name" value="PRK09283.1"/>
    <property type="match status" value="1"/>
</dbReference>
<dbReference type="PRINTS" id="PR00144">
    <property type="entry name" value="DALDHYDRTASE"/>
</dbReference>
<feature type="active site" description="Schiff-base intermediate with substrate" evidence="9">
    <location>
        <position position="197"/>
    </location>
</feature>
<feature type="binding site" evidence="10">
    <location>
        <position position="207"/>
    </location>
    <ligand>
        <name>5-aminolevulinate</name>
        <dbReference type="ChEBI" id="CHEBI:356416"/>
        <label>1</label>
    </ligand>
</feature>
<comment type="caution">
    <text evidence="15">The sequence shown here is derived from an EMBL/GenBank/DDBJ whole genome shotgun (WGS) entry which is preliminary data.</text>
</comment>
<feature type="binding site" evidence="12">
    <location>
        <position position="235"/>
    </location>
    <ligand>
        <name>Mg(2+)</name>
        <dbReference type="ChEBI" id="CHEBI:18420"/>
    </ligand>
</feature>
<keyword evidence="11" id="KW-0479">Metal-binding</keyword>
<dbReference type="Gene3D" id="3.20.20.70">
    <property type="entry name" value="Aldolase class I"/>
    <property type="match status" value="1"/>
</dbReference>
<dbReference type="UniPathway" id="UPA00251">
    <property type="reaction ID" value="UER00318"/>
</dbReference>
<dbReference type="OrthoDB" id="9805001at2"/>
<dbReference type="CDD" id="cd00384">
    <property type="entry name" value="ALAD_PBGS"/>
    <property type="match status" value="1"/>
</dbReference>
<dbReference type="STRING" id="29422.Lbru_0369"/>
<dbReference type="FunFam" id="3.20.20.70:FF:000019">
    <property type="entry name" value="Delta-aminolevulinic acid dehydratase"/>
    <property type="match status" value="1"/>
</dbReference>
<evidence type="ECO:0000256" key="12">
    <source>
        <dbReference type="PIRSR" id="PIRSR001415-5"/>
    </source>
</evidence>
<evidence type="ECO:0000256" key="14">
    <source>
        <dbReference type="RuleBase" id="RU004161"/>
    </source>
</evidence>
<feature type="binding site" evidence="10">
    <location>
        <position position="277"/>
    </location>
    <ligand>
        <name>5-aminolevulinate</name>
        <dbReference type="ChEBI" id="CHEBI:356416"/>
        <label>2</label>
    </ligand>
</feature>